<dbReference type="GO" id="GO:0071004">
    <property type="term" value="C:U2-type prespliceosome"/>
    <property type="evidence" value="ECO:0007669"/>
    <property type="project" value="EnsemblFungi"/>
</dbReference>
<dbReference type="GO" id="GO:0000974">
    <property type="term" value="C:Prp19 complex"/>
    <property type="evidence" value="ECO:0007669"/>
    <property type="project" value="EnsemblFungi"/>
</dbReference>
<dbReference type="SMART" id="SM00581">
    <property type="entry name" value="PSP"/>
    <property type="match status" value="1"/>
</dbReference>
<evidence type="ECO:0000259" key="2">
    <source>
        <dbReference type="SMART" id="SM00581"/>
    </source>
</evidence>
<feature type="region of interest" description="Disordered" evidence="1">
    <location>
        <begin position="1"/>
        <end position="56"/>
    </location>
</feature>
<name>G8JMJ1_ERECY</name>
<keyword evidence="4" id="KW-1185">Reference proteome</keyword>
<dbReference type="OrthoDB" id="10260794at2759"/>
<evidence type="ECO:0000256" key="1">
    <source>
        <dbReference type="SAM" id="MobiDB-lite"/>
    </source>
</evidence>
<dbReference type="OMA" id="IEWFDCD"/>
<dbReference type="InParanoid" id="G8JMJ1"/>
<feature type="region of interest" description="Disordered" evidence="1">
    <location>
        <begin position="409"/>
        <end position="473"/>
    </location>
</feature>
<feature type="compositionally biased region" description="Basic and acidic residues" evidence="1">
    <location>
        <begin position="409"/>
        <end position="428"/>
    </location>
</feature>
<dbReference type="HOGENOM" id="CLU_014435_2_1_1"/>
<protein>
    <recommendedName>
        <fullName evidence="2">PSP proline-rich domain-containing protein</fullName>
    </recommendedName>
</protein>
<dbReference type="eggNOG" id="KOG2330">
    <property type="taxonomic scope" value="Eukaryota"/>
</dbReference>
<feature type="compositionally biased region" description="Basic residues" evidence="1">
    <location>
        <begin position="1"/>
        <end position="16"/>
    </location>
</feature>
<dbReference type="PANTHER" id="PTHR12785:SF6">
    <property type="entry name" value="SPLICING FACTOR 3B SUBUNIT 2"/>
    <property type="match status" value="1"/>
</dbReference>
<feature type="compositionally biased region" description="Polar residues" evidence="1">
    <location>
        <begin position="80"/>
        <end position="93"/>
    </location>
</feature>
<dbReference type="Pfam" id="PF04037">
    <property type="entry name" value="DUF382"/>
    <property type="match status" value="1"/>
</dbReference>
<dbReference type="Pfam" id="PF04046">
    <property type="entry name" value="PSP"/>
    <property type="match status" value="1"/>
</dbReference>
<feature type="domain" description="PSP proline-rich" evidence="2">
    <location>
        <begin position="273"/>
        <end position="326"/>
    </location>
</feature>
<dbReference type="STRING" id="931890.G8JMJ1"/>
<dbReference type="InterPro" id="IPR006568">
    <property type="entry name" value="PSP_pro-rich"/>
</dbReference>
<gene>
    <name evidence="3" type="ordered locus">Ecym_1483</name>
</gene>
<evidence type="ECO:0000313" key="3">
    <source>
        <dbReference type="EMBL" id="AET37708.1"/>
    </source>
</evidence>
<proteinExistence type="predicted"/>
<dbReference type="EMBL" id="CP002497">
    <property type="protein sequence ID" value="AET37708.1"/>
    <property type="molecule type" value="Genomic_DNA"/>
</dbReference>
<dbReference type="AlphaFoldDB" id="G8JMJ1"/>
<dbReference type="InterPro" id="IPR052584">
    <property type="entry name" value="U2_snRNP_Complex_Component"/>
</dbReference>
<accession>G8JMJ1</accession>
<dbReference type="RefSeq" id="XP_003644525.1">
    <property type="nucleotide sequence ID" value="XM_003644477.1"/>
</dbReference>
<feature type="compositionally biased region" description="Polar residues" evidence="1">
    <location>
        <begin position="38"/>
        <end position="47"/>
    </location>
</feature>
<evidence type="ECO:0000313" key="4">
    <source>
        <dbReference type="Proteomes" id="UP000006790"/>
    </source>
</evidence>
<dbReference type="GO" id="GO:0000245">
    <property type="term" value="P:spliceosomal complex assembly"/>
    <property type="evidence" value="ECO:0007669"/>
    <property type="project" value="EnsemblFungi"/>
</dbReference>
<dbReference type="InterPro" id="IPR007180">
    <property type="entry name" value="DUF382"/>
</dbReference>
<dbReference type="GO" id="GO:0005686">
    <property type="term" value="C:U2 snRNP"/>
    <property type="evidence" value="ECO:0007669"/>
    <property type="project" value="EnsemblFungi"/>
</dbReference>
<feature type="compositionally biased region" description="Acidic residues" evidence="1">
    <location>
        <begin position="100"/>
        <end position="109"/>
    </location>
</feature>
<dbReference type="GeneID" id="11470435"/>
<feature type="region of interest" description="Disordered" evidence="1">
    <location>
        <begin position="75"/>
        <end position="125"/>
    </location>
</feature>
<dbReference type="KEGG" id="erc:Ecym_1483"/>
<sequence length="473" mass="54123">MSKKPKNNHRRRRKKSSAQVTAEGRKSELSALIDEVSVQKNASASTADRNEDQQLIDRKIDPEFISIFQRFEASKETNKSDSVPQSGVVSVSKFSPPANDLDDYSDDAEAERPKSKRKAAKPSLSTLKSISTHPDLIQWYDCDSPEPFFLVKIKSAKNIVPIPSHWQAKRGYLSGRSLLEKKPFELPDVIKQTDIESMRNTVLGSGEDGSSLKKDARSRVQPKLGRLDLDYVKMHDAFFKLGRHWRPELMLTFGDLYYENRNLEQELSWTRMRRKYKPGKLSLELRNAMGLPEGRPPIWCKKWKDIGLPPAYPGFKVAGINWDASNVKAGRYGIWKNQEQGEKVELFGQLLSFEKENQLLEREKDRRTNSKGIVDHQPTIVTDEVIQEPLKDIPIDAIPVTEIHETATNKATEERSYTTLEENKRSQDPELLLKGGYNTAGKRKKQITPDVNPKRHQFKSVSKDEDTIDNFKF</sequence>
<organism evidence="3 4">
    <name type="scientific">Eremothecium cymbalariae (strain CBS 270.75 / DBVPG 7215 / KCTC 17166 / NRRL Y-17582)</name>
    <name type="common">Yeast</name>
    <dbReference type="NCBI Taxonomy" id="931890"/>
    <lineage>
        <taxon>Eukaryota</taxon>
        <taxon>Fungi</taxon>
        <taxon>Dikarya</taxon>
        <taxon>Ascomycota</taxon>
        <taxon>Saccharomycotina</taxon>
        <taxon>Saccharomycetes</taxon>
        <taxon>Saccharomycetales</taxon>
        <taxon>Saccharomycetaceae</taxon>
        <taxon>Eremothecium</taxon>
    </lineage>
</organism>
<dbReference type="PANTHER" id="PTHR12785">
    <property type="entry name" value="SPLICING FACTOR 3B"/>
    <property type="match status" value="1"/>
</dbReference>
<dbReference type="FunCoup" id="G8JMJ1">
    <property type="interactions" value="223"/>
</dbReference>
<feature type="compositionally biased region" description="Basic and acidic residues" evidence="1">
    <location>
        <begin position="461"/>
        <end position="473"/>
    </location>
</feature>
<dbReference type="Proteomes" id="UP000006790">
    <property type="component" value="Chromosome 1"/>
</dbReference>
<reference evidence="4" key="1">
    <citation type="journal article" date="2012" name="G3 (Bethesda)">
        <title>Pichia sorbitophila, an interspecies yeast hybrid reveals early steps of genome resolution following polyploidization.</title>
        <authorList>
            <person name="Leh Louis V."/>
            <person name="Despons L."/>
            <person name="Friedrich A."/>
            <person name="Martin T."/>
            <person name="Durrens P."/>
            <person name="Casaregola S."/>
            <person name="Neuveglise C."/>
            <person name="Fairhead C."/>
            <person name="Marck C."/>
            <person name="Cruz J.A."/>
            <person name="Straub M.L."/>
            <person name="Kugler V."/>
            <person name="Sacerdot C."/>
            <person name="Uzunov Z."/>
            <person name="Thierry A."/>
            <person name="Weiss S."/>
            <person name="Bleykasten C."/>
            <person name="De Montigny J."/>
            <person name="Jacques N."/>
            <person name="Jung P."/>
            <person name="Lemaire M."/>
            <person name="Mallet S."/>
            <person name="Morel G."/>
            <person name="Richard G.F."/>
            <person name="Sarkar A."/>
            <person name="Savel G."/>
            <person name="Schacherer J."/>
            <person name="Seret M.L."/>
            <person name="Talla E."/>
            <person name="Samson G."/>
            <person name="Jubin C."/>
            <person name="Poulain J."/>
            <person name="Vacherie B."/>
            <person name="Barbe V."/>
            <person name="Pelletier E."/>
            <person name="Sherman D.J."/>
            <person name="Westhof E."/>
            <person name="Weissenbach J."/>
            <person name="Baret P.V."/>
            <person name="Wincker P."/>
            <person name="Gaillardin C."/>
            <person name="Dujon B."/>
            <person name="Souciet J.L."/>
        </authorList>
    </citation>
    <scope>NUCLEOTIDE SEQUENCE [LARGE SCALE GENOMIC DNA]</scope>
    <source>
        <strain evidence="4">CBS 270.75 / DBVPG 7215 / KCTC 17166 / NRRL Y-17582</strain>
    </source>
</reference>